<evidence type="ECO:0000256" key="1">
    <source>
        <dbReference type="SAM" id="MobiDB-lite"/>
    </source>
</evidence>
<protein>
    <recommendedName>
        <fullName evidence="2">Putative plant transposon protein domain-containing protein</fullName>
    </recommendedName>
</protein>
<sequence length="218" mass="24932">MVDYSALALNAFLEADVPARCAVENAMVTFKDWAEVRRDEIRDYVGRPGIQWMKYSGGEFPTKISLSDFQPVARAWGEFVVHNIAPVSNSSEYQVENALIVKMIMQEQNINLGQLLVKSIRKIANNVKPVFSLGHCNLITALCRYNGVPEPEREKPYKAIRAMTLRYFESYDDSPIVAQQPVARARGNRRAAPVREEPQEEEEEEEEDEDMEEIDRYG</sequence>
<proteinExistence type="predicted"/>
<name>A0A392Q0S0_9FABA</name>
<dbReference type="AlphaFoldDB" id="A0A392Q0S0"/>
<comment type="caution">
    <text evidence="3">The sequence shown here is derived from an EMBL/GenBank/DDBJ whole genome shotgun (WGS) entry which is preliminary data.</text>
</comment>
<evidence type="ECO:0000313" key="3">
    <source>
        <dbReference type="EMBL" id="MCI17668.1"/>
    </source>
</evidence>
<feature type="compositionally biased region" description="Acidic residues" evidence="1">
    <location>
        <begin position="198"/>
        <end position="218"/>
    </location>
</feature>
<organism evidence="3 4">
    <name type="scientific">Trifolium medium</name>
    <dbReference type="NCBI Taxonomy" id="97028"/>
    <lineage>
        <taxon>Eukaryota</taxon>
        <taxon>Viridiplantae</taxon>
        <taxon>Streptophyta</taxon>
        <taxon>Embryophyta</taxon>
        <taxon>Tracheophyta</taxon>
        <taxon>Spermatophyta</taxon>
        <taxon>Magnoliopsida</taxon>
        <taxon>eudicotyledons</taxon>
        <taxon>Gunneridae</taxon>
        <taxon>Pentapetalae</taxon>
        <taxon>rosids</taxon>
        <taxon>fabids</taxon>
        <taxon>Fabales</taxon>
        <taxon>Fabaceae</taxon>
        <taxon>Papilionoideae</taxon>
        <taxon>50 kb inversion clade</taxon>
        <taxon>NPAAA clade</taxon>
        <taxon>Hologalegina</taxon>
        <taxon>IRL clade</taxon>
        <taxon>Trifolieae</taxon>
        <taxon>Trifolium</taxon>
    </lineage>
</organism>
<dbReference type="Proteomes" id="UP000265520">
    <property type="component" value="Unassembled WGS sequence"/>
</dbReference>
<feature type="domain" description="Putative plant transposon protein" evidence="2">
    <location>
        <begin position="2"/>
        <end position="149"/>
    </location>
</feature>
<feature type="non-terminal residue" evidence="3">
    <location>
        <position position="218"/>
    </location>
</feature>
<dbReference type="EMBL" id="LXQA010106499">
    <property type="protein sequence ID" value="MCI17668.1"/>
    <property type="molecule type" value="Genomic_DNA"/>
</dbReference>
<reference evidence="3 4" key="1">
    <citation type="journal article" date="2018" name="Front. Plant Sci.">
        <title>Red Clover (Trifolium pratense) and Zigzag Clover (T. medium) - A Picture of Genomic Similarities and Differences.</title>
        <authorList>
            <person name="Dluhosova J."/>
            <person name="Istvanek J."/>
            <person name="Nedelnik J."/>
            <person name="Repkova J."/>
        </authorList>
    </citation>
    <scope>NUCLEOTIDE SEQUENCE [LARGE SCALE GENOMIC DNA]</scope>
    <source>
        <strain evidence="4">cv. 10/8</strain>
        <tissue evidence="3">Leaf</tissue>
    </source>
</reference>
<dbReference type="InterPro" id="IPR046796">
    <property type="entry name" value="Transposase_32_dom"/>
</dbReference>
<feature type="region of interest" description="Disordered" evidence="1">
    <location>
        <begin position="179"/>
        <end position="218"/>
    </location>
</feature>
<keyword evidence="4" id="KW-1185">Reference proteome</keyword>
<dbReference type="Pfam" id="PF20167">
    <property type="entry name" value="Transposase_32"/>
    <property type="match status" value="1"/>
</dbReference>
<accession>A0A392Q0S0</accession>
<evidence type="ECO:0000259" key="2">
    <source>
        <dbReference type="Pfam" id="PF20167"/>
    </source>
</evidence>
<evidence type="ECO:0000313" key="4">
    <source>
        <dbReference type="Proteomes" id="UP000265520"/>
    </source>
</evidence>